<keyword evidence="4" id="KW-0418">Kinase</keyword>
<feature type="compositionally biased region" description="Acidic residues" evidence="6">
    <location>
        <begin position="138"/>
        <end position="162"/>
    </location>
</feature>
<keyword evidence="9" id="KW-1185">Reference proteome</keyword>
<feature type="compositionally biased region" description="Low complexity" evidence="6">
    <location>
        <begin position="264"/>
        <end position="279"/>
    </location>
</feature>
<dbReference type="Gene3D" id="1.10.510.10">
    <property type="entry name" value="Transferase(Phosphotransferase) domain 1"/>
    <property type="match status" value="2"/>
</dbReference>
<dbReference type="CDD" id="cd14134">
    <property type="entry name" value="PKc_CLK"/>
    <property type="match status" value="1"/>
</dbReference>
<accession>A0A7H9B479</accession>
<dbReference type="GO" id="GO:0043484">
    <property type="term" value="P:regulation of RNA splicing"/>
    <property type="evidence" value="ECO:0007669"/>
    <property type="project" value="TreeGrafter"/>
</dbReference>
<dbReference type="InterPro" id="IPR000719">
    <property type="entry name" value="Prot_kinase_dom"/>
</dbReference>
<name>A0A7H9B479_ZYGMR</name>
<dbReference type="GO" id="GO:0004674">
    <property type="term" value="F:protein serine/threonine kinase activity"/>
    <property type="evidence" value="ECO:0007669"/>
    <property type="project" value="UniProtKB-KW"/>
</dbReference>
<keyword evidence="3" id="KW-0547">Nucleotide-binding</keyword>
<dbReference type="InterPro" id="IPR008271">
    <property type="entry name" value="Ser/Thr_kinase_AS"/>
</dbReference>
<evidence type="ECO:0000313" key="8">
    <source>
        <dbReference type="EMBL" id="QLG73485.1"/>
    </source>
</evidence>
<feature type="compositionally biased region" description="Polar residues" evidence="6">
    <location>
        <begin position="183"/>
        <end position="193"/>
    </location>
</feature>
<dbReference type="AlphaFoldDB" id="A0A7H9B479"/>
<feature type="region of interest" description="Disordered" evidence="6">
    <location>
        <begin position="177"/>
        <end position="200"/>
    </location>
</feature>
<dbReference type="GeneID" id="59237227"/>
<sequence length="782" mass="89010">MSVNTQVRRKRTRTNPSMVDGLNGTGNSEGCASGATGASMNGNVLTGTDSFLERMLDRQSSFLQNTLRDGLNFVDDTNVRQNCRGVMDSSNMDSGLGEHALIDSDNAMIEVDNAYVENAASYRRIDEDVPGGHHEHIVEDDEDENEQVDDDGDDDGVEDDGDDDVIFIKEQPVYFNSPLVTEPGNSNYTSTTSKKFKKQRTISLPQLPHAKLLYQNRQDIPRGQNNDELLHLTGSTAKTLDGNRSVNLRVIKSTSPLLSDPFYNSSTSPSNSPNESTISDSQFLHKRNKDTDNAIHEKKGLKRLAAPRIAAKLVGRKDKLKKKDYFKTDKDGHYIYQENDVFSDGRFIVKQLLGQGTFGKVLKCLDTRAEVVNQNHFWNYTSTTHEKAFVAIKIIRAIDRYREAAKTELRVLQAVMENDPQGQYQCLMLKECFDYRNHICIVTDLLGKSVYDFMCSNGVARFPGSHVQAIAKQLIRSVCFLHDLGIIHTDLKPENILLCDETYVEKELPISVIRSMSIRRKDASGGRRKFLTDPEIKIIDFGSAVFHNEYHPPVISTRHYRAPEIVLGLGWSFPCDIWSIACILVELVTGESLYPIHENLEHMAMMQRINGEPFPPKIVEKMFYKITHKIGNSPSDLNATVVKHFDKESLALQWPEKNKRGDYVTKEKSIKRVMGTCDRLDIHVSKRIRQDYGEWISINWNFSPDRNWSLIKSKILTERKNKGTTAGDLNKETFLFWYWFVDLCRKMFEFDPTKRITAREALDHEWFNLGILDEGITCSGKF</sequence>
<dbReference type="KEGG" id="zmk:HG535_0E05690"/>
<dbReference type="InterPro" id="IPR051175">
    <property type="entry name" value="CLK_kinases"/>
</dbReference>
<feature type="region of interest" description="Disordered" evidence="6">
    <location>
        <begin position="1"/>
        <end position="26"/>
    </location>
</feature>
<evidence type="ECO:0000256" key="4">
    <source>
        <dbReference type="ARBA" id="ARBA00022777"/>
    </source>
</evidence>
<dbReference type="Proteomes" id="UP000509704">
    <property type="component" value="Chromosome 5"/>
</dbReference>
<evidence type="ECO:0000259" key="7">
    <source>
        <dbReference type="PROSITE" id="PS50011"/>
    </source>
</evidence>
<dbReference type="OrthoDB" id="283111at2759"/>
<protein>
    <recommendedName>
        <fullName evidence="7">Protein kinase domain-containing protein</fullName>
    </recommendedName>
</protein>
<evidence type="ECO:0000256" key="5">
    <source>
        <dbReference type="ARBA" id="ARBA00022840"/>
    </source>
</evidence>
<keyword evidence="1" id="KW-0723">Serine/threonine-protein kinase</keyword>
<dbReference type="RefSeq" id="XP_037145212.1">
    <property type="nucleotide sequence ID" value="XM_037289317.1"/>
</dbReference>
<dbReference type="Gene3D" id="3.30.200.20">
    <property type="entry name" value="Phosphorylase Kinase, domain 1"/>
    <property type="match status" value="1"/>
</dbReference>
<feature type="region of interest" description="Disordered" evidence="6">
    <location>
        <begin position="126"/>
        <end position="162"/>
    </location>
</feature>
<evidence type="ECO:0000256" key="6">
    <source>
        <dbReference type="SAM" id="MobiDB-lite"/>
    </source>
</evidence>
<reference evidence="8 9" key="1">
    <citation type="submission" date="2020-07" db="EMBL/GenBank/DDBJ databases">
        <title>The yeast mating-type switching endonuclease HO is a domesticated member of an unorthodox homing genetic element family.</title>
        <authorList>
            <person name="Coughlan A.Y."/>
            <person name="Lombardi L."/>
            <person name="Braun-Galleani S."/>
            <person name="Martos A.R."/>
            <person name="Galeote V."/>
            <person name="Bigey F."/>
            <person name="Dequin S."/>
            <person name="Byrne K.P."/>
            <person name="Wolfe K.H."/>
        </authorList>
    </citation>
    <scope>NUCLEOTIDE SEQUENCE [LARGE SCALE GENOMIC DNA]</scope>
    <source>
        <strain evidence="8 9">NRRL Y-6702</strain>
    </source>
</reference>
<dbReference type="GO" id="GO:0005524">
    <property type="term" value="F:ATP binding"/>
    <property type="evidence" value="ECO:0007669"/>
    <property type="project" value="UniProtKB-KW"/>
</dbReference>
<evidence type="ECO:0000256" key="1">
    <source>
        <dbReference type="ARBA" id="ARBA00022527"/>
    </source>
</evidence>
<dbReference type="PROSITE" id="PS50011">
    <property type="entry name" value="PROTEIN_KINASE_DOM"/>
    <property type="match status" value="1"/>
</dbReference>
<dbReference type="PANTHER" id="PTHR45646">
    <property type="entry name" value="SERINE/THREONINE-PROTEIN KINASE DOA-RELATED"/>
    <property type="match status" value="1"/>
</dbReference>
<feature type="compositionally biased region" description="Basic and acidic residues" evidence="6">
    <location>
        <begin position="126"/>
        <end position="137"/>
    </location>
</feature>
<dbReference type="PANTHER" id="PTHR45646:SF11">
    <property type="entry name" value="SERINE_THREONINE-PROTEIN KINASE DOA"/>
    <property type="match status" value="1"/>
</dbReference>
<organism evidence="8 9">
    <name type="scientific">Zygotorulaspora mrakii</name>
    <name type="common">Zygosaccharomyces mrakii</name>
    <dbReference type="NCBI Taxonomy" id="42260"/>
    <lineage>
        <taxon>Eukaryota</taxon>
        <taxon>Fungi</taxon>
        <taxon>Dikarya</taxon>
        <taxon>Ascomycota</taxon>
        <taxon>Saccharomycotina</taxon>
        <taxon>Saccharomycetes</taxon>
        <taxon>Saccharomycetales</taxon>
        <taxon>Saccharomycetaceae</taxon>
        <taxon>Zygotorulaspora</taxon>
    </lineage>
</organism>
<dbReference type="Pfam" id="PF00069">
    <property type="entry name" value="Pkinase"/>
    <property type="match status" value="1"/>
</dbReference>
<dbReference type="GO" id="GO:0005634">
    <property type="term" value="C:nucleus"/>
    <property type="evidence" value="ECO:0007669"/>
    <property type="project" value="TreeGrafter"/>
</dbReference>
<dbReference type="SMART" id="SM00220">
    <property type="entry name" value="S_TKc"/>
    <property type="match status" value="1"/>
</dbReference>
<evidence type="ECO:0000256" key="3">
    <source>
        <dbReference type="ARBA" id="ARBA00022741"/>
    </source>
</evidence>
<dbReference type="EMBL" id="CP058608">
    <property type="protein sequence ID" value="QLG73485.1"/>
    <property type="molecule type" value="Genomic_DNA"/>
</dbReference>
<feature type="domain" description="Protein kinase" evidence="7">
    <location>
        <begin position="347"/>
        <end position="767"/>
    </location>
</feature>
<evidence type="ECO:0000313" key="9">
    <source>
        <dbReference type="Proteomes" id="UP000509704"/>
    </source>
</evidence>
<dbReference type="PROSITE" id="PS00108">
    <property type="entry name" value="PROTEIN_KINASE_ST"/>
    <property type="match status" value="1"/>
</dbReference>
<keyword evidence="2" id="KW-0808">Transferase</keyword>
<feature type="region of interest" description="Disordered" evidence="6">
    <location>
        <begin position="260"/>
        <end position="284"/>
    </location>
</feature>
<gene>
    <name evidence="8" type="ORF">HG535_0E05690</name>
</gene>
<evidence type="ECO:0000256" key="2">
    <source>
        <dbReference type="ARBA" id="ARBA00022679"/>
    </source>
</evidence>
<keyword evidence="5" id="KW-0067">ATP-binding</keyword>
<dbReference type="InterPro" id="IPR011009">
    <property type="entry name" value="Kinase-like_dom_sf"/>
</dbReference>
<proteinExistence type="predicted"/>
<dbReference type="SUPFAM" id="SSF56112">
    <property type="entry name" value="Protein kinase-like (PK-like)"/>
    <property type="match status" value="1"/>
</dbReference>